<evidence type="ECO:0000256" key="3">
    <source>
        <dbReference type="SAM" id="MobiDB-lite"/>
    </source>
</evidence>
<keyword evidence="6" id="KW-1185">Reference proteome</keyword>
<dbReference type="InterPro" id="IPR000504">
    <property type="entry name" value="RRM_dom"/>
</dbReference>
<dbReference type="OrthoDB" id="3800936at2759"/>
<evidence type="ECO:0000256" key="1">
    <source>
        <dbReference type="ARBA" id="ARBA00022884"/>
    </source>
</evidence>
<proteinExistence type="predicted"/>
<dbReference type="Gene3D" id="3.30.70.330">
    <property type="match status" value="3"/>
</dbReference>
<feature type="domain" description="RRM" evidence="4">
    <location>
        <begin position="113"/>
        <end position="191"/>
    </location>
</feature>
<organism evidence="5 6">
    <name type="scientific">Dioscorea zingiberensis</name>
    <dbReference type="NCBI Taxonomy" id="325984"/>
    <lineage>
        <taxon>Eukaryota</taxon>
        <taxon>Viridiplantae</taxon>
        <taxon>Streptophyta</taxon>
        <taxon>Embryophyta</taxon>
        <taxon>Tracheophyta</taxon>
        <taxon>Spermatophyta</taxon>
        <taxon>Magnoliopsida</taxon>
        <taxon>Liliopsida</taxon>
        <taxon>Dioscoreales</taxon>
        <taxon>Dioscoreaceae</taxon>
        <taxon>Dioscorea</taxon>
    </lineage>
</organism>
<feature type="region of interest" description="Disordered" evidence="3">
    <location>
        <begin position="482"/>
        <end position="506"/>
    </location>
</feature>
<evidence type="ECO:0000259" key="4">
    <source>
        <dbReference type="PROSITE" id="PS50102"/>
    </source>
</evidence>
<dbReference type="CDD" id="cd00590">
    <property type="entry name" value="RRM_SF"/>
    <property type="match status" value="2"/>
</dbReference>
<feature type="compositionally biased region" description="Basic and acidic residues" evidence="3">
    <location>
        <begin position="7"/>
        <end position="37"/>
    </location>
</feature>
<accession>A0A9D5C0A8</accession>
<dbReference type="PANTHER" id="PTHR21245">
    <property type="entry name" value="HETEROGENEOUS NUCLEAR RIBONUCLEOPROTEIN"/>
    <property type="match status" value="1"/>
</dbReference>
<dbReference type="AlphaFoldDB" id="A0A9D5C0A8"/>
<dbReference type="EMBL" id="JAGGNH010000009">
    <property type="protein sequence ID" value="KAJ0964326.1"/>
    <property type="molecule type" value="Genomic_DNA"/>
</dbReference>
<dbReference type="Pfam" id="PF00076">
    <property type="entry name" value="RRM_1"/>
    <property type="match status" value="3"/>
</dbReference>
<feature type="domain" description="RRM" evidence="4">
    <location>
        <begin position="193"/>
        <end position="280"/>
    </location>
</feature>
<sequence>MEDGEDNADKKVVHYTTKESVKGDGDKEPEYEEHAVDYEDEAQEEEHAEADEYFDVGTDEEDEQEFDNEDMEDSIENAEGGEDEKNIKRRYSAFEELEEHRQVIKERSKRKEFEVFVGGLDKDATEDDLKNVFGAVGVIMEVRLLRNPITKKNKGFAFLRFETVEQAKRAVSELKNPVVNGKRCGVVPSKDNDTLFLGNICKTWTKEHVGGLKDVLKIYGIESFEDLNLLEDSNNAGMNRGFAFLEFASHKDAIDAYRHLQRRGARFGSDRLAKISFAESFIEPDDEIMAQVKTVFVDGLPVAWDEDRVKAYVKKYGQIEKVELARNMTGAKRRDFGFVTFDSHNSAVKCAQGINEQELGEGENKVKIRARLARPVKKERGNTAARWNFRSSRGELRDSGHASWDHRQPRRLTLHPTRPQRGRDLPTGGRGSHRSVGLHDRRLDMPQDMPPPRRVRHLHSPEISYDRRQLVASEYADTRLNRGYRRHQEARPRSIPSANYESRQSSYREDYSSCELSYSDIVPPRRTIQIMDKNPYADEILYDQMPERHILPSRGNNHDYEPISGSKRPYSALDYAPSPYSDVSVRHTRVHLDYGAGASGIRYENAYAERFDKFDDGYGGIPSSVSGHDPHGFYGRHQGMSYGLGSVSGSDNGTGAGGMYPTGYRGGYIARGGYVARDFDVGSSSYSSSYPGHSLGGSRYKSSGGSGPYY</sequence>
<dbReference type="InterPro" id="IPR035979">
    <property type="entry name" value="RBD_domain_sf"/>
</dbReference>
<dbReference type="GO" id="GO:0003723">
    <property type="term" value="F:RNA binding"/>
    <property type="evidence" value="ECO:0007669"/>
    <property type="project" value="UniProtKB-UniRule"/>
</dbReference>
<reference evidence="5" key="2">
    <citation type="journal article" date="2022" name="Hortic Res">
        <title>The genome of Dioscorea zingiberensis sheds light on the biosynthesis, origin and evolution of the medicinally important diosgenin saponins.</title>
        <authorList>
            <person name="Li Y."/>
            <person name="Tan C."/>
            <person name="Li Z."/>
            <person name="Guo J."/>
            <person name="Li S."/>
            <person name="Chen X."/>
            <person name="Wang C."/>
            <person name="Dai X."/>
            <person name="Yang H."/>
            <person name="Song W."/>
            <person name="Hou L."/>
            <person name="Xu J."/>
            <person name="Tong Z."/>
            <person name="Xu A."/>
            <person name="Yuan X."/>
            <person name="Wang W."/>
            <person name="Yang Q."/>
            <person name="Chen L."/>
            <person name="Sun Z."/>
            <person name="Wang K."/>
            <person name="Pan B."/>
            <person name="Chen J."/>
            <person name="Bao Y."/>
            <person name="Liu F."/>
            <person name="Qi X."/>
            <person name="Gang D.R."/>
            <person name="Wen J."/>
            <person name="Li J."/>
        </authorList>
    </citation>
    <scope>NUCLEOTIDE SEQUENCE</scope>
    <source>
        <strain evidence="5">Dzin_1.0</strain>
    </source>
</reference>
<feature type="compositionally biased region" description="Polar residues" evidence="3">
    <location>
        <begin position="496"/>
        <end position="505"/>
    </location>
</feature>
<dbReference type="SUPFAM" id="SSF54928">
    <property type="entry name" value="RNA-binding domain, RBD"/>
    <property type="match status" value="2"/>
</dbReference>
<dbReference type="PROSITE" id="PS50102">
    <property type="entry name" value="RRM"/>
    <property type="match status" value="3"/>
</dbReference>
<reference evidence="5" key="1">
    <citation type="submission" date="2021-03" db="EMBL/GenBank/DDBJ databases">
        <authorList>
            <person name="Li Z."/>
            <person name="Yang C."/>
        </authorList>
    </citation>
    <scope>NUCLEOTIDE SEQUENCE</scope>
    <source>
        <strain evidence="5">Dzin_1.0</strain>
        <tissue evidence="5">Leaf</tissue>
    </source>
</reference>
<keyword evidence="1 2" id="KW-0694">RNA-binding</keyword>
<evidence type="ECO:0000313" key="6">
    <source>
        <dbReference type="Proteomes" id="UP001085076"/>
    </source>
</evidence>
<evidence type="ECO:0000313" key="5">
    <source>
        <dbReference type="EMBL" id="KAJ0964326.1"/>
    </source>
</evidence>
<feature type="region of interest" description="Disordered" evidence="3">
    <location>
        <begin position="388"/>
        <end position="454"/>
    </location>
</feature>
<feature type="compositionally biased region" description="Acidic residues" evidence="3">
    <location>
        <begin position="38"/>
        <end position="82"/>
    </location>
</feature>
<name>A0A9D5C0A8_9LILI</name>
<feature type="region of interest" description="Disordered" evidence="3">
    <location>
        <begin position="1"/>
        <end position="83"/>
    </location>
</feature>
<feature type="compositionally biased region" description="Basic and acidic residues" evidence="3">
    <location>
        <begin position="482"/>
        <end position="492"/>
    </location>
</feature>
<comment type="caution">
    <text evidence="5">The sequence shown here is derived from an EMBL/GenBank/DDBJ whole genome shotgun (WGS) entry which is preliminary data.</text>
</comment>
<feature type="compositionally biased region" description="Basic and acidic residues" evidence="3">
    <location>
        <begin position="392"/>
        <end position="407"/>
    </location>
</feature>
<dbReference type="Proteomes" id="UP001085076">
    <property type="component" value="Miscellaneous, Linkage group lg09"/>
</dbReference>
<feature type="domain" description="RRM" evidence="4">
    <location>
        <begin position="293"/>
        <end position="375"/>
    </location>
</feature>
<dbReference type="InterPro" id="IPR012677">
    <property type="entry name" value="Nucleotide-bd_a/b_plait_sf"/>
</dbReference>
<protein>
    <recommendedName>
        <fullName evidence="4">RRM domain-containing protein</fullName>
    </recommendedName>
</protein>
<gene>
    <name evidence="5" type="ORF">J5N97_029448</name>
</gene>
<dbReference type="SMART" id="SM00360">
    <property type="entry name" value="RRM"/>
    <property type="match status" value="3"/>
</dbReference>
<evidence type="ECO:0000256" key="2">
    <source>
        <dbReference type="PROSITE-ProRule" id="PRU00176"/>
    </source>
</evidence>